<evidence type="ECO:0000313" key="2">
    <source>
        <dbReference type="EMBL" id="OKP85301.1"/>
    </source>
</evidence>
<evidence type="ECO:0008006" key="4">
    <source>
        <dbReference type="Google" id="ProtNLM"/>
    </source>
</evidence>
<dbReference type="Proteomes" id="UP000186058">
    <property type="component" value="Unassembled WGS sequence"/>
</dbReference>
<feature type="transmembrane region" description="Helical" evidence="1">
    <location>
        <begin position="98"/>
        <end position="116"/>
    </location>
</feature>
<proteinExistence type="predicted"/>
<feature type="transmembrane region" description="Helical" evidence="1">
    <location>
        <begin position="128"/>
        <end position="148"/>
    </location>
</feature>
<dbReference type="Pfam" id="PF11085">
    <property type="entry name" value="YqhR"/>
    <property type="match status" value="1"/>
</dbReference>
<feature type="transmembrane region" description="Helical" evidence="1">
    <location>
        <begin position="12"/>
        <end position="32"/>
    </location>
</feature>
<dbReference type="InterPro" id="IPR024563">
    <property type="entry name" value="YqhR"/>
</dbReference>
<dbReference type="RefSeq" id="WP_074101080.1">
    <property type="nucleotide sequence ID" value="NZ_LVWI01000046.1"/>
</dbReference>
<evidence type="ECO:0000313" key="3">
    <source>
        <dbReference type="Proteomes" id="UP000186058"/>
    </source>
</evidence>
<gene>
    <name evidence="2" type="ORF">A3844_16875</name>
</gene>
<name>A0ABX3EQ94_9BACL</name>
<keyword evidence="3" id="KW-1185">Reference proteome</keyword>
<keyword evidence="1" id="KW-0812">Transmembrane</keyword>
<protein>
    <recommendedName>
        <fullName evidence="4">DUF1440 domain-containing protein</fullName>
    </recommendedName>
</protein>
<feature type="transmembrane region" description="Helical" evidence="1">
    <location>
        <begin position="66"/>
        <end position="86"/>
    </location>
</feature>
<dbReference type="EMBL" id="LVWI01000046">
    <property type="protein sequence ID" value="OKP85301.1"/>
    <property type="molecule type" value="Genomic_DNA"/>
</dbReference>
<organism evidence="2 3">
    <name type="scientific">Paenibacillus helianthi</name>
    <dbReference type="NCBI Taxonomy" id="1349432"/>
    <lineage>
        <taxon>Bacteria</taxon>
        <taxon>Bacillati</taxon>
        <taxon>Bacillota</taxon>
        <taxon>Bacilli</taxon>
        <taxon>Bacillales</taxon>
        <taxon>Paenibacillaceae</taxon>
        <taxon>Paenibacillus</taxon>
    </lineage>
</organism>
<keyword evidence="1" id="KW-1133">Transmembrane helix</keyword>
<accession>A0ABX3EQ94</accession>
<sequence>MSKPYTQKSEHTNLWTFSLELGYFAGLIWGGARWLMYAMHFTKVLPGFLAEPFFKHDFLKTSAGHLIGYLFFIASSVIATLLYVLLFRKLKGPWPGMIYGVLWWSVIFLAGSWLFLQQRPFRLPWNSVISEFCIFLLWGLFIGYTAAIEYTDERKREQQTKLA</sequence>
<evidence type="ECO:0000256" key="1">
    <source>
        <dbReference type="SAM" id="Phobius"/>
    </source>
</evidence>
<reference evidence="2 3" key="1">
    <citation type="submission" date="2016-03" db="EMBL/GenBank/DDBJ databases">
        <authorList>
            <person name="Sant'Anna F.H."/>
            <person name="Ambrosini A."/>
            <person name="Souza R."/>
            <person name="Bach E."/>
            <person name="Fernandes G."/>
            <person name="Balsanelli E."/>
            <person name="Baura V.A."/>
            <person name="Souza E.M."/>
            <person name="Passaglia L."/>
        </authorList>
    </citation>
    <scope>NUCLEOTIDE SEQUENCE [LARGE SCALE GENOMIC DNA]</scope>
    <source>
        <strain evidence="2 3">P26E</strain>
    </source>
</reference>
<comment type="caution">
    <text evidence="2">The sequence shown here is derived from an EMBL/GenBank/DDBJ whole genome shotgun (WGS) entry which is preliminary data.</text>
</comment>
<keyword evidence="1" id="KW-0472">Membrane</keyword>